<feature type="compositionally biased region" description="Pro residues" evidence="1">
    <location>
        <begin position="90"/>
        <end position="99"/>
    </location>
</feature>
<comment type="caution">
    <text evidence="4">The sequence shown here is derived from an EMBL/GenBank/DDBJ whole genome shotgun (WGS) entry which is preliminary data.</text>
</comment>
<name>A0ABT0TJ47_9FLAO</name>
<keyword evidence="2" id="KW-0472">Membrane</keyword>
<dbReference type="Gene3D" id="3.30.1150.10">
    <property type="match status" value="1"/>
</dbReference>
<dbReference type="InterPro" id="IPR051045">
    <property type="entry name" value="TonB-dependent_transducer"/>
</dbReference>
<dbReference type="EMBL" id="JAMLJN010000011">
    <property type="protein sequence ID" value="MCL9771004.1"/>
    <property type="molecule type" value="Genomic_DNA"/>
</dbReference>
<gene>
    <name evidence="4" type="ORF">NAT47_11315</name>
</gene>
<dbReference type="PANTHER" id="PTHR33446:SF2">
    <property type="entry name" value="PROTEIN TONB"/>
    <property type="match status" value="1"/>
</dbReference>
<dbReference type="SUPFAM" id="SSF74653">
    <property type="entry name" value="TolA/TonB C-terminal domain"/>
    <property type="match status" value="1"/>
</dbReference>
<sequence length="273" mass="29941">MSKLNIFQQEWIDMVFEGRNKAYGAYELRAHDSKTTTRALLVGAVFFVSVIAVPVVKNIINQQLASTEKEVKDKVIEAALLPPPPKDEALPPPPPPEPPKSINDQVKFPPPKVVEKEKVKDEDPPTVQDLEKADPGQKNIKGDPKAGDINIDTPSGEGPKGSVVTEDPEKVYVAVEVQAEPPGGMEAFYKRFAKSFTTPEVDGGITQIRFVVGFVVEKDGSFTDIRVLRDGGYPEAGKEAIRVLKKMPNWKPAIHNGNAVRSQFALPIVIKVQ</sequence>
<keyword evidence="2" id="KW-1133">Transmembrane helix</keyword>
<keyword evidence="2" id="KW-0812">Transmembrane</keyword>
<feature type="region of interest" description="Disordered" evidence="1">
    <location>
        <begin position="81"/>
        <end position="164"/>
    </location>
</feature>
<protein>
    <submittedName>
        <fullName evidence="4">Energy transducer TonB</fullName>
    </submittedName>
</protein>
<reference evidence="4 5" key="1">
    <citation type="submission" date="2022-05" db="EMBL/GenBank/DDBJ databases">
        <title>Flavobacterium sp., isolated from activated sludge.</title>
        <authorList>
            <person name="Ran Q."/>
        </authorList>
    </citation>
    <scope>NUCLEOTIDE SEQUENCE [LARGE SCALE GENOMIC DNA]</scope>
    <source>
        <strain evidence="4 5">HXWNR69</strain>
    </source>
</reference>
<organism evidence="4 5">
    <name type="scientific">Flavobacterium fragile</name>
    <dbReference type="NCBI Taxonomy" id="2949085"/>
    <lineage>
        <taxon>Bacteria</taxon>
        <taxon>Pseudomonadati</taxon>
        <taxon>Bacteroidota</taxon>
        <taxon>Flavobacteriia</taxon>
        <taxon>Flavobacteriales</taxon>
        <taxon>Flavobacteriaceae</taxon>
        <taxon>Flavobacterium</taxon>
    </lineage>
</organism>
<feature type="domain" description="TonB C-terminal" evidence="3">
    <location>
        <begin position="211"/>
        <end position="268"/>
    </location>
</feature>
<dbReference type="Proteomes" id="UP001203342">
    <property type="component" value="Unassembled WGS sequence"/>
</dbReference>
<accession>A0ABT0TJ47</accession>
<dbReference type="Pfam" id="PF03544">
    <property type="entry name" value="TonB_C"/>
    <property type="match status" value="1"/>
</dbReference>
<dbReference type="PANTHER" id="PTHR33446">
    <property type="entry name" value="PROTEIN TONB-RELATED"/>
    <property type="match status" value="1"/>
</dbReference>
<evidence type="ECO:0000313" key="5">
    <source>
        <dbReference type="Proteomes" id="UP001203342"/>
    </source>
</evidence>
<evidence type="ECO:0000259" key="3">
    <source>
        <dbReference type="Pfam" id="PF03544"/>
    </source>
</evidence>
<evidence type="ECO:0000313" key="4">
    <source>
        <dbReference type="EMBL" id="MCL9771004.1"/>
    </source>
</evidence>
<evidence type="ECO:0000256" key="1">
    <source>
        <dbReference type="SAM" id="MobiDB-lite"/>
    </source>
</evidence>
<dbReference type="RefSeq" id="WP_250582840.1">
    <property type="nucleotide sequence ID" value="NZ_JAMLJN010000011.1"/>
</dbReference>
<evidence type="ECO:0000256" key="2">
    <source>
        <dbReference type="SAM" id="Phobius"/>
    </source>
</evidence>
<feature type="transmembrane region" description="Helical" evidence="2">
    <location>
        <begin position="39"/>
        <end position="56"/>
    </location>
</feature>
<feature type="compositionally biased region" description="Basic and acidic residues" evidence="1">
    <location>
        <begin position="113"/>
        <end position="146"/>
    </location>
</feature>
<proteinExistence type="predicted"/>
<dbReference type="InterPro" id="IPR037682">
    <property type="entry name" value="TonB_C"/>
</dbReference>
<keyword evidence="5" id="KW-1185">Reference proteome</keyword>